<evidence type="ECO:0000313" key="3">
    <source>
        <dbReference type="EMBL" id="VWB45368.1"/>
    </source>
</evidence>
<dbReference type="Pfam" id="PF00156">
    <property type="entry name" value="Pribosyltran"/>
    <property type="match status" value="1"/>
</dbReference>
<dbReference type="CDD" id="cd06223">
    <property type="entry name" value="PRTases_typeI"/>
    <property type="match status" value="1"/>
</dbReference>
<keyword evidence="2" id="KW-0808">Transferase</keyword>
<name>A0A6H9TGJ4_9BURK</name>
<keyword evidence="2" id="KW-0328">Glycosyltransferase</keyword>
<dbReference type="Gene3D" id="3.30.1310.20">
    <property type="entry name" value="PRTase-like"/>
    <property type="match status" value="1"/>
</dbReference>
<evidence type="ECO:0000313" key="2">
    <source>
        <dbReference type="EMBL" id="KAB0644126.1"/>
    </source>
</evidence>
<dbReference type="AlphaFoldDB" id="A0A6H9TGJ4"/>
<accession>A0A6H9TGJ4</accession>
<sequence>MNHARWTGAGAHVAHPAHRREPIVTEYFADRADAGRRLAGVLPDFAGRRDVVVLALPRGGVPVAYPIAIGLLAPLDVLVVRKLAMPFDPEFAIGAIASGGAIHLQHAAIRSMGVTDAQLADVIARETAELQRRDALYRGTRPPLPVDGRIAIVVDDGVATGASMRVALQALRERHPARIIAAAPVAPASARHAFDELVDAFVTVSEPMPFFGISQFYARFDQTSDDEVRALLDAARAPDDDGLTSA</sequence>
<dbReference type="GO" id="GO:0016757">
    <property type="term" value="F:glycosyltransferase activity"/>
    <property type="evidence" value="ECO:0007669"/>
    <property type="project" value="UniProtKB-KW"/>
</dbReference>
<keyword evidence="4" id="KW-1185">Reference proteome</keyword>
<dbReference type="EMBL" id="VZOJ01000005">
    <property type="protein sequence ID" value="KAB0644126.1"/>
    <property type="molecule type" value="Genomic_DNA"/>
</dbReference>
<proteinExistence type="predicted"/>
<reference evidence="3 5" key="2">
    <citation type="submission" date="2019-09" db="EMBL/GenBank/DDBJ databases">
        <authorList>
            <person name="Depoorter E."/>
        </authorList>
    </citation>
    <scope>NUCLEOTIDE SEQUENCE [LARGE SCALE GENOMIC DNA]</scope>
    <source>
        <strain evidence="3">LMG 24064</strain>
    </source>
</reference>
<dbReference type="Gene3D" id="3.40.50.2020">
    <property type="match status" value="1"/>
</dbReference>
<dbReference type="Proteomes" id="UP000494222">
    <property type="component" value="Unassembled WGS sequence"/>
</dbReference>
<dbReference type="InterPro" id="IPR029057">
    <property type="entry name" value="PRTase-like"/>
</dbReference>
<gene>
    <name evidence="3" type="ORF">BLA24064_02039</name>
    <name evidence="2" type="ORF">F7R21_03760</name>
</gene>
<reference evidence="2 4" key="1">
    <citation type="submission" date="2019-09" db="EMBL/GenBank/DDBJ databases">
        <title>Draft genome sequences of 48 bacterial type strains from the CCUG.</title>
        <authorList>
            <person name="Tunovic T."/>
            <person name="Pineiro-Iglesias B."/>
            <person name="Unosson C."/>
            <person name="Inganas E."/>
            <person name="Ohlen M."/>
            <person name="Cardew S."/>
            <person name="Jensie-Markopoulos S."/>
            <person name="Salva-Serra F."/>
            <person name="Jaen-Luchoro D."/>
            <person name="Karlsson R."/>
            <person name="Svensson-Stadler L."/>
            <person name="Chun J."/>
            <person name="Moore E."/>
        </authorList>
    </citation>
    <scope>NUCLEOTIDE SEQUENCE [LARGE SCALE GENOMIC DNA]</scope>
    <source>
        <strain evidence="2 4">CCUG 54555</strain>
    </source>
</reference>
<dbReference type="InterPro" id="IPR000836">
    <property type="entry name" value="PRTase_dom"/>
</dbReference>
<evidence type="ECO:0000313" key="5">
    <source>
        <dbReference type="Proteomes" id="UP000494222"/>
    </source>
</evidence>
<evidence type="ECO:0000313" key="4">
    <source>
        <dbReference type="Proteomes" id="UP000430232"/>
    </source>
</evidence>
<protein>
    <submittedName>
        <fullName evidence="3">Phosphoribosyl transferase</fullName>
    </submittedName>
    <submittedName>
        <fullName evidence="2">Phosphoribosyltransferase</fullName>
    </submittedName>
</protein>
<dbReference type="EMBL" id="CABVPL010000010">
    <property type="protein sequence ID" value="VWB45368.1"/>
    <property type="molecule type" value="Genomic_DNA"/>
</dbReference>
<organism evidence="2 4">
    <name type="scientific">Burkholderia latens</name>
    <dbReference type="NCBI Taxonomy" id="488446"/>
    <lineage>
        <taxon>Bacteria</taxon>
        <taxon>Pseudomonadati</taxon>
        <taxon>Pseudomonadota</taxon>
        <taxon>Betaproteobacteria</taxon>
        <taxon>Burkholderiales</taxon>
        <taxon>Burkholderiaceae</taxon>
        <taxon>Burkholderia</taxon>
        <taxon>Burkholderia cepacia complex</taxon>
    </lineage>
</organism>
<dbReference type="Proteomes" id="UP000430232">
    <property type="component" value="Unassembled WGS sequence"/>
</dbReference>
<feature type="domain" description="Phosphoribosyltransferase" evidence="1">
    <location>
        <begin position="33"/>
        <end position="196"/>
    </location>
</feature>
<dbReference type="SUPFAM" id="SSF53271">
    <property type="entry name" value="PRTase-like"/>
    <property type="match status" value="1"/>
</dbReference>
<evidence type="ECO:0000259" key="1">
    <source>
        <dbReference type="Pfam" id="PF00156"/>
    </source>
</evidence>
<dbReference type="OrthoDB" id="9810066at2"/>